<evidence type="ECO:0000256" key="1">
    <source>
        <dbReference type="SAM" id="MobiDB-lite"/>
    </source>
</evidence>
<dbReference type="EMBL" id="VZRA01000002">
    <property type="protein sequence ID" value="KAB0670356.1"/>
    <property type="molecule type" value="Genomic_DNA"/>
</dbReference>
<evidence type="ECO:0000313" key="3">
    <source>
        <dbReference type="Proteomes" id="UP000798046"/>
    </source>
</evidence>
<dbReference type="RefSeq" id="WP_151156718.1">
    <property type="nucleotide sequence ID" value="NZ_VZRA01000002.1"/>
</dbReference>
<evidence type="ECO:0000313" key="2">
    <source>
        <dbReference type="EMBL" id="KAB0670356.1"/>
    </source>
</evidence>
<dbReference type="Proteomes" id="UP000798046">
    <property type="component" value="Unassembled WGS sequence"/>
</dbReference>
<organism evidence="2 3">
    <name type="scientific">Oryzomonas sagensis</name>
    <dbReference type="NCBI Taxonomy" id="2603857"/>
    <lineage>
        <taxon>Bacteria</taxon>
        <taxon>Pseudomonadati</taxon>
        <taxon>Thermodesulfobacteriota</taxon>
        <taxon>Desulfuromonadia</taxon>
        <taxon>Geobacterales</taxon>
        <taxon>Geobacteraceae</taxon>
        <taxon>Oryzomonas</taxon>
    </lineage>
</organism>
<protein>
    <submittedName>
        <fullName evidence="2">Uncharacterized protein</fullName>
    </submittedName>
</protein>
<comment type="caution">
    <text evidence="2">The sequence shown here is derived from an EMBL/GenBank/DDBJ whole genome shotgun (WGS) entry which is preliminary data.</text>
</comment>
<keyword evidence="3" id="KW-1185">Reference proteome</keyword>
<sequence length="594" mass="63844">MNVPRYDNPTIPVGPAATPQATPVGGETFGAGLSRGMEALSRSAADMADEMRRTVDQNFRIDALSDLLETKKELLTGADGALKTQGTDARAVELDDGTSVPLVDHVVGLYRAKKEEWLEKAATDGQKQMVNQLFVEHLPDLELQVMNHSAAQETLAADRKMEAFTARQYGLVADTPTMDSIRAAAQNMAQALATYPKYQGMEEAVRKEYDKKVVSQLHATAIRSLLTQAGTAGNSAVEDGKLAAAVGLFDAYYDVLNEREREELAPRIALADNSIQAGSIARKVWVAYAPKSPNDPFDTADANARIDGFALSNGATLLAKAKVAQMFQDYAAQIEQRTQAAANAVNGLILDGGTYSQVYHKALEQRGSIPDSAVENLLKYAGLYFKDGAGKPQAAPADDAATLGSLKEFQDDYLNGKYGRLTPEQAAERMMPVLGEWTPEAVRFVDGANANLPNARLAAGRLREKLLSLRAMDPDGTTYPALRGLAGNTPEANGNRALLLQKIIGEITQLHDNVKPADLDGIIHRSIAAFIALPGYPGAAEKPVGAIADQDIRNMDDAALRAFVRRKLSAGGGQPTEAQVAYGIERVRSPRGKR</sequence>
<accession>A0ABQ6TNX8</accession>
<reference evidence="2 3" key="1">
    <citation type="journal article" date="2020" name="Microorganisms">
        <title>Description of Three Novel Members in the Family Geobacteraceae, Oryzomonas japonicum gen. nov., sp. nov., Oryzomonas sagensis sp. nov., and Oryzomonas ruber sp. nov.</title>
        <authorList>
            <person name="Xu Z."/>
            <person name="Masuda Y."/>
            <person name="Hayakawa C."/>
            <person name="Ushijima N."/>
            <person name="Kawano K."/>
            <person name="Shiratori Y."/>
            <person name="Senoo K."/>
            <person name="Itoh H."/>
        </authorList>
    </citation>
    <scope>NUCLEOTIDE SEQUENCE [LARGE SCALE GENOMIC DNA]</scope>
    <source>
        <strain evidence="2 3">Red100</strain>
    </source>
</reference>
<name>A0ABQ6TNX8_9BACT</name>
<gene>
    <name evidence="2" type="ORF">F6V30_09390</name>
</gene>
<feature type="region of interest" description="Disordered" evidence="1">
    <location>
        <begin position="1"/>
        <end position="24"/>
    </location>
</feature>
<proteinExistence type="predicted"/>